<dbReference type="Proteomes" id="UP000594638">
    <property type="component" value="Unassembled WGS sequence"/>
</dbReference>
<keyword evidence="1" id="KW-0812">Transmembrane</keyword>
<comment type="caution">
    <text evidence="3">The sequence shown here is derived from an EMBL/GenBank/DDBJ whole genome shotgun (WGS) entry which is preliminary data.</text>
</comment>
<name>A0A8S0V2P1_OLEEU</name>
<feature type="non-terminal residue" evidence="3">
    <location>
        <position position="295"/>
    </location>
</feature>
<sequence>MEERSSSTRRARPTDEFIQLVFSWSLEDIFNEDLYRNQVEKIPELHQSVDLYLGSYVYPLLEETRAELASAMDGIYNAPFAEVIALHVAKPYDTHTLLYDVKVEKWKNRSGHGDREPYRTLPGDVVLLLNGKPESVADLQQFGWTWTFASVTNIAEVENDDTYPSTYFKVKAKRRIEVEDGQHKSLYVVFLANITTNRRIWNALCMRQNLNIIQTVLSKNDRVSYNSNLNVDSSYGGSIYLELLLGFLRIEPTFFYQLSLLQFFIFSSYFLLPFICLSLMACIDQRSCLLLVFDF</sequence>
<dbReference type="OrthoDB" id="3156807at2759"/>
<dbReference type="Gramene" id="OE9A117385T3">
    <property type="protein sequence ID" value="OE9A117385C3"/>
    <property type="gene ID" value="OE9A117385"/>
</dbReference>
<dbReference type="InterPro" id="IPR045529">
    <property type="entry name" value="DUF6469"/>
</dbReference>
<keyword evidence="1" id="KW-1133">Transmembrane helix</keyword>
<dbReference type="Pfam" id="PF20073">
    <property type="entry name" value="DUF6469"/>
    <property type="match status" value="1"/>
</dbReference>
<keyword evidence="4" id="KW-1185">Reference proteome</keyword>
<feature type="transmembrane region" description="Helical" evidence="1">
    <location>
        <begin position="258"/>
        <end position="281"/>
    </location>
</feature>
<evidence type="ECO:0000313" key="4">
    <source>
        <dbReference type="Proteomes" id="UP000594638"/>
    </source>
</evidence>
<evidence type="ECO:0000313" key="3">
    <source>
        <dbReference type="EMBL" id="CAA3025290.1"/>
    </source>
</evidence>
<feature type="domain" description="DUF6469" evidence="2">
    <location>
        <begin position="79"/>
        <end position="210"/>
    </location>
</feature>
<accession>A0A8S0V2P1</accession>
<organism evidence="3 4">
    <name type="scientific">Olea europaea subsp. europaea</name>
    <dbReference type="NCBI Taxonomy" id="158383"/>
    <lineage>
        <taxon>Eukaryota</taxon>
        <taxon>Viridiplantae</taxon>
        <taxon>Streptophyta</taxon>
        <taxon>Embryophyta</taxon>
        <taxon>Tracheophyta</taxon>
        <taxon>Spermatophyta</taxon>
        <taxon>Magnoliopsida</taxon>
        <taxon>eudicotyledons</taxon>
        <taxon>Gunneridae</taxon>
        <taxon>Pentapetalae</taxon>
        <taxon>asterids</taxon>
        <taxon>lamiids</taxon>
        <taxon>Lamiales</taxon>
        <taxon>Oleaceae</taxon>
        <taxon>Oleeae</taxon>
        <taxon>Olea</taxon>
    </lineage>
</organism>
<keyword evidence="1" id="KW-0472">Membrane</keyword>
<evidence type="ECO:0000259" key="2">
    <source>
        <dbReference type="Pfam" id="PF20073"/>
    </source>
</evidence>
<dbReference type="AlphaFoldDB" id="A0A8S0V2P1"/>
<evidence type="ECO:0000256" key="1">
    <source>
        <dbReference type="SAM" id="Phobius"/>
    </source>
</evidence>
<proteinExistence type="predicted"/>
<protein>
    <recommendedName>
        <fullName evidence="2">DUF6469 domain-containing protein</fullName>
    </recommendedName>
</protein>
<gene>
    <name evidence="3" type="ORF">OLEA9_A117385</name>
</gene>
<dbReference type="EMBL" id="CACTIH010009129">
    <property type="protein sequence ID" value="CAA3025290.1"/>
    <property type="molecule type" value="Genomic_DNA"/>
</dbReference>
<reference evidence="3 4" key="1">
    <citation type="submission" date="2019-12" db="EMBL/GenBank/DDBJ databases">
        <authorList>
            <person name="Alioto T."/>
            <person name="Alioto T."/>
            <person name="Gomez Garrido J."/>
        </authorList>
    </citation>
    <scope>NUCLEOTIDE SEQUENCE [LARGE SCALE GENOMIC DNA]</scope>
</reference>